<protein>
    <submittedName>
        <fullName evidence="2">Uncharacterized protein</fullName>
    </submittedName>
</protein>
<evidence type="ECO:0000313" key="2">
    <source>
        <dbReference type="EMBL" id="VFJ57060.1"/>
    </source>
</evidence>
<reference evidence="2" key="1">
    <citation type="submission" date="2019-02" db="EMBL/GenBank/DDBJ databases">
        <authorList>
            <person name="Gruber-Vodicka R. H."/>
            <person name="Seah K. B. B."/>
        </authorList>
    </citation>
    <scope>NUCLEOTIDE SEQUENCE</scope>
    <source>
        <strain evidence="2">BECK_BZ163</strain>
        <strain evidence="3">BECK_BZ164</strain>
        <strain evidence="1">BECK_BZ165</strain>
    </source>
</reference>
<dbReference type="AlphaFoldDB" id="A0A450SSV4"/>
<dbReference type="EMBL" id="CAADEZ010000181">
    <property type="protein sequence ID" value="VFJ57060.1"/>
    <property type="molecule type" value="Genomic_DNA"/>
</dbReference>
<sequence>MADLTQRARFAFGMTPEDIRTAAYSGATQATLGLTGLENAQKLMALQGLGAGLFQPWRRYPFVRGNRSCAVSPIRCRCRSGSSRGVAAVGACGAGVDLFGKLVDGRVSPRKFSRMTASR</sequence>
<dbReference type="EMBL" id="CAADFA010000190">
    <property type="protein sequence ID" value="VFJ57019.1"/>
    <property type="molecule type" value="Genomic_DNA"/>
</dbReference>
<evidence type="ECO:0000313" key="1">
    <source>
        <dbReference type="EMBL" id="VFJ57019.1"/>
    </source>
</evidence>
<evidence type="ECO:0000313" key="3">
    <source>
        <dbReference type="EMBL" id="VFK11511.1"/>
    </source>
</evidence>
<gene>
    <name evidence="2" type="ORF">BECKFM1743A_GA0114220_101817</name>
    <name evidence="3" type="ORF">BECKFM1743B_GA0114221_101876</name>
    <name evidence="1" type="ORF">BECKFM1743C_GA0114222_101906</name>
</gene>
<name>A0A450SSV4_9GAMM</name>
<proteinExistence type="predicted"/>
<accession>A0A450SSV4</accession>
<organism evidence="2">
    <name type="scientific">Candidatus Kentrum sp. FM</name>
    <dbReference type="NCBI Taxonomy" id="2126340"/>
    <lineage>
        <taxon>Bacteria</taxon>
        <taxon>Pseudomonadati</taxon>
        <taxon>Pseudomonadota</taxon>
        <taxon>Gammaproteobacteria</taxon>
        <taxon>Candidatus Kentrum</taxon>
    </lineage>
</organism>
<dbReference type="EMBL" id="CAADFL010000187">
    <property type="protein sequence ID" value="VFK11511.1"/>
    <property type="molecule type" value="Genomic_DNA"/>
</dbReference>